<dbReference type="AlphaFoldDB" id="A0A246G822"/>
<evidence type="ECO:0000313" key="3">
    <source>
        <dbReference type="Proteomes" id="UP000198034"/>
    </source>
</evidence>
<evidence type="ECO:0000313" key="2">
    <source>
        <dbReference type="EMBL" id="OWP74850.1"/>
    </source>
</evidence>
<keyword evidence="1" id="KW-1133">Transmembrane helix</keyword>
<keyword evidence="1" id="KW-0472">Membrane</keyword>
<organism evidence="2 3">
    <name type="scientific">Flavobacterium columnare</name>
    <dbReference type="NCBI Taxonomy" id="996"/>
    <lineage>
        <taxon>Bacteria</taxon>
        <taxon>Pseudomonadati</taxon>
        <taxon>Bacteroidota</taxon>
        <taxon>Flavobacteriia</taxon>
        <taxon>Flavobacteriales</taxon>
        <taxon>Flavobacteriaceae</taxon>
        <taxon>Flavobacterium</taxon>
    </lineage>
</organism>
<feature type="transmembrane region" description="Helical" evidence="1">
    <location>
        <begin position="30"/>
        <end position="55"/>
    </location>
</feature>
<comment type="caution">
    <text evidence="2">The sequence shown here is derived from an EMBL/GenBank/DDBJ whole genome shotgun (WGS) entry which is preliminary data.</text>
</comment>
<name>A0A246G822_9FLAO</name>
<keyword evidence="1" id="KW-0812">Transmembrane</keyword>
<protein>
    <recommendedName>
        <fullName evidence="4">AI-2E family transporter</fullName>
    </recommendedName>
</protein>
<proteinExistence type="predicted"/>
<gene>
    <name evidence="2" type="ORF">BWK62_13275</name>
</gene>
<feature type="transmembrane region" description="Helical" evidence="1">
    <location>
        <begin position="7"/>
        <end position="24"/>
    </location>
</feature>
<sequence length="88" mass="10037">MKNKKRFILLAIIFCFIILLVNPIRDILKLILELTAGLAIILAPFPFILGLLRLLFIKEDQKFTLQLIIYSTIIFIIGVSTCGTFNLI</sequence>
<feature type="transmembrane region" description="Helical" evidence="1">
    <location>
        <begin position="67"/>
        <end position="87"/>
    </location>
</feature>
<evidence type="ECO:0008006" key="4">
    <source>
        <dbReference type="Google" id="ProtNLM"/>
    </source>
</evidence>
<accession>A0A246G822</accession>
<dbReference type="EMBL" id="MTCY01000055">
    <property type="protein sequence ID" value="OWP74850.1"/>
    <property type="molecule type" value="Genomic_DNA"/>
</dbReference>
<reference evidence="2 3" key="1">
    <citation type="journal article" date="2017" name="Infect. Genet. Evol.">
        <title>Comparative genome analysis of fish pathogen Flavobacterium columnare reveals extensive sequence diversity within the species.</title>
        <authorList>
            <person name="Kayansamruaj P."/>
            <person name="Dong H.T."/>
            <person name="Hirono I."/>
            <person name="Kondo H."/>
            <person name="Senapin S."/>
            <person name="Rodkhum C."/>
        </authorList>
    </citation>
    <scope>NUCLEOTIDE SEQUENCE [LARGE SCALE GENOMIC DNA]</scope>
    <source>
        <strain evidence="2 3">1214</strain>
    </source>
</reference>
<dbReference type="Proteomes" id="UP000198034">
    <property type="component" value="Unassembled WGS sequence"/>
</dbReference>
<evidence type="ECO:0000256" key="1">
    <source>
        <dbReference type="SAM" id="Phobius"/>
    </source>
</evidence>